<evidence type="ECO:0000256" key="2">
    <source>
        <dbReference type="PIRSR" id="PIRSR637460-2"/>
    </source>
</evidence>
<feature type="region of interest" description="Disordered" evidence="3">
    <location>
        <begin position="7"/>
        <end position="28"/>
    </location>
</feature>
<proteinExistence type="predicted"/>
<evidence type="ECO:0000313" key="6">
    <source>
        <dbReference type="Proteomes" id="UP000037179"/>
    </source>
</evidence>
<sequence length="295" mass="31206">MAIAAVMTGTAGAQADSSGAGNSPAPDGKQLVILGDSFTANGWSPFSSEKRCDHGDTAWPAQLSTLMGLDGTDQVWNQSCPGAAIEGGDGYTLSVQASNAAKAGAFGPRTELVTLQFGFNDRWGGADQSPWSSAAGCFYEIAGGCGPDAVAEGRMIDPRNITGAEYAARISKVVTYVRYYAPAARIVVVGYPELFGSEQHAICFDILGLALEQPKGRTVVEYFNRMDQAEREAAAQTQVEFLDSRALTAGHGLCTPQQWVNGIFDPLIKVDGLPFHPAPEGDAVIANALYERYAR</sequence>
<organism evidence="5 6">
    <name type="scientific">Nocardia seriolae</name>
    <dbReference type="NCBI Taxonomy" id="37332"/>
    <lineage>
        <taxon>Bacteria</taxon>
        <taxon>Bacillati</taxon>
        <taxon>Actinomycetota</taxon>
        <taxon>Actinomycetes</taxon>
        <taxon>Mycobacteriales</taxon>
        <taxon>Nocardiaceae</taxon>
        <taxon>Nocardia</taxon>
    </lineage>
</organism>
<feature type="disulfide bond" evidence="2">
    <location>
        <begin position="52"/>
        <end position="80"/>
    </location>
</feature>
<dbReference type="PANTHER" id="PTHR37981">
    <property type="entry name" value="LIPASE 2"/>
    <property type="match status" value="1"/>
</dbReference>
<reference evidence="5 6" key="2">
    <citation type="journal article" date="2016" name="Genome Announc.">
        <title>Draft Genome Sequence of Erythromycin- and Oxytetracycline-Sensitive Nocardia seriolae Strain U-1 (NBRC 110359).</title>
        <authorList>
            <person name="Imajoh M."/>
            <person name="Sukeda M."/>
            <person name="Shimizu M."/>
            <person name="Yamane J."/>
            <person name="Ohnishi K."/>
            <person name="Oshima S."/>
        </authorList>
    </citation>
    <scope>NUCLEOTIDE SEQUENCE [LARGE SCALE GENOMIC DNA]</scope>
    <source>
        <strain evidence="5 6">U-1</strain>
    </source>
</reference>
<dbReference type="AlphaFoldDB" id="A0ABC9Z0C2"/>
<evidence type="ECO:0000256" key="3">
    <source>
        <dbReference type="SAM" id="MobiDB-lite"/>
    </source>
</evidence>
<dbReference type="Proteomes" id="UP000037179">
    <property type="component" value="Unassembled WGS sequence"/>
</dbReference>
<accession>A0ABC9Z0C2</accession>
<dbReference type="EMBL" id="BBYQ01000105">
    <property type="protein sequence ID" value="GAP31169.1"/>
    <property type="molecule type" value="Genomic_DNA"/>
</dbReference>
<feature type="active site" evidence="1">
    <location>
        <position position="276"/>
    </location>
</feature>
<dbReference type="Gene3D" id="3.40.50.1110">
    <property type="entry name" value="SGNH hydrolase"/>
    <property type="match status" value="1"/>
</dbReference>
<dbReference type="SUPFAM" id="SSF52266">
    <property type="entry name" value="SGNH hydrolase"/>
    <property type="match status" value="1"/>
</dbReference>
<dbReference type="PANTHER" id="PTHR37981:SF1">
    <property type="entry name" value="SGNH HYDROLASE-TYPE ESTERASE DOMAIN-CONTAINING PROTEIN"/>
    <property type="match status" value="1"/>
</dbReference>
<feature type="domain" description="SGNH hydrolase-type esterase" evidence="4">
    <location>
        <begin position="33"/>
        <end position="283"/>
    </location>
</feature>
<gene>
    <name evidence="5" type="ORF">NSK11_contig00105-0026</name>
</gene>
<feature type="active site" description="Nucleophile" evidence="1">
    <location>
        <position position="37"/>
    </location>
</feature>
<keyword evidence="2" id="KW-1015">Disulfide bond</keyword>
<evidence type="ECO:0000313" key="5">
    <source>
        <dbReference type="EMBL" id="GAP31169.1"/>
    </source>
</evidence>
<evidence type="ECO:0000256" key="1">
    <source>
        <dbReference type="PIRSR" id="PIRSR637460-1"/>
    </source>
</evidence>
<dbReference type="Pfam" id="PF13472">
    <property type="entry name" value="Lipase_GDSL_2"/>
    <property type="match status" value="1"/>
</dbReference>
<dbReference type="InterPro" id="IPR036514">
    <property type="entry name" value="SGNH_hydro_sf"/>
</dbReference>
<name>A0ABC9Z0C2_9NOCA</name>
<dbReference type="RefSeq" id="WP_033089760.1">
    <property type="nucleotide sequence ID" value="NZ_AP017900.1"/>
</dbReference>
<evidence type="ECO:0000259" key="4">
    <source>
        <dbReference type="Pfam" id="PF13472"/>
    </source>
</evidence>
<dbReference type="InterPro" id="IPR013830">
    <property type="entry name" value="SGNH_hydro"/>
</dbReference>
<dbReference type="InterPro" id="IPR037460">
    <property type="entry name" value="SEST-like"/>
</dbReference>
<dbReference type="GeneID" id="93370053"/>
<protein>
    <recommendedName>
        <fullName evidence="4">SGNH hydrolase-type esterase domain-containing protein</fullName>
    </recommendedName>
</protein>
<reference evidence="6" key="1">
    <citation type="submission" date="2015-07" db="EMBL/GenBank/DDBJ databases">
        <title>Nocardia seriolae U-1 whole genome shotgun sequence.</title>
        <authorList>
            <person name="Imajoh M."/>
            <person name="Fukumoto Y."/>
            <person name="Sukeda M."/>
            <person name="Yamane J."/>
            <person name="Yamasaki K."/>
            <person name="Shimizu M."/>
            <person name="Ohnishi K."/>
            <person name="Oshima S."/>
        </authorList>
    </citation>
    <scope>NUCLEOTIDE SEQUENCE [LARGE SCALE GENOMIC DNA]</scope>
    <source>
        <strain evidence="6">U-1</strain>
    </source>
</reference>
<feature type="disulfide bond" evidence="2">
    <location>
        <begin position="203"/>
        <end position="254"/>
    </location>
</feature>
<keyword evidence="6" id="KW-1185">Reference proteome</keyword>
<dbReference type="CDD" id="cd01823">
    <property type="entry name" value="SEST_like"/>
    <property type="match status" value="1"/>
</dbReference>
<comment type="caution">
    <text evidence="5">The sequence shown here is derived from an EMBL/GenBank/DDBJ whole genome shotgun (WGS) entry which is preliminary data.</text>
</comment>